<gene>
    <name evidence="2" type="ORF">SAMN05216243_1109</name>
</gene>
<evidence type="ECO:0000313" key="3">
    <source>
        <dbReference type="Proteomes" id="UP000198694"/>
    </source>
</evidence>
<feature type="region of interest" description="Disordered" evidence="1">
    <location>
        <begin position="13"/>
        <end position="58"/>
    </location>
</feature>
<feature type="compositionally biased region" description="Low complexity" evidence="1">
    <location>
        <begin position="22"/>
        <end position="35"/>
    </location>
</feature>
<accession>A0A1G8X1H2</accession>
<dbReference type="EMBL" id="FNFL01000001">
    <property type="protein sequence ID" value="SDJ84462.1"/>
    <property type="molecule type" value="Genomic_DNA"/>
</dbReference>
<name>A0A1G8X1H2_9BACI</name>
<dbReference type="STRING" id="407036.SAMN05216243_1109"/>
<evidence type="ECO:0000313" key="2">
    <source>
        <dbReference type="EMBL" id="SDJ84462.1"/>
    </source>
</evidence>
<sequence length="131" mass="14623">MYSSWQDLPHNYGDMPFRGQTGPQPGIPGFPSFPGGQPGGGPPIGAPPTGAPTGPPPSFIPQQQLQTYAIDAGAIRGCLYRFTYVWLEGYQSFWFFPTYVGRRSIAGYRWTGYRWVYFGIDLDRIDSFQCV</sequence>
<protein>
    <recommendedName>
        <fullName evidence="4">Transporter</fullName>
    </recommendedName>
</protein>
<dbReference type="Proteomes" id="UP000198694">
    <property type="component" value="Unassembled WGS sequence"/>
</dbReference>
<dbReference type="RefSeq" id="WP_093211792.1">
    <property type="nucleotide sequence ID" value="NZ_FNFL01000001.1"/>
</dbReference>
<reference evidence="2 3" key="1">
    <citation type="submission" date="2016-10" db="EMBL/GenBank/DDBJ databases">
        <authorList>
            <person name="de Groot N.N."/>
        </authorList>
    </citation>
    <scope>NUCLEOTIDE SEQUENCE [LARGE SCALE GENOMIC DNA]</scope>
    <source>
        <strain evidence="2 3">CGMCC 1.6502</strain>
    </source>
</reference>
<evidence type="ECO:0000256" key="1">
    <source>
        <dbReference type="SAM" id="MobiDB-lite"/>
    </source>
</evidence>
<proteinExistence type="predicted"/>
<feature type="compositionally biased region" description="Pro residues" evidence="1">
    <location>
        <begin position="40"/>
        <end position="58"/>
    </location>
</feature>
<evidence type="ECO:0008006" key="4">
    <source>
        <dbReference type="Google" id="ProtNLM"/>
    </source>
</evidence>
<keyword evidence="3" id="KW-1185">Reference proteome</keyword>
<organism evidence="2 3">
    <name type="scientific">Sediminibacillus albus</name>
    <dbReference type="NCBI Taxonomy" id="407036"/>
    <lineage>
        <taxon>Bacteria</taxon>
        <taxon>Bacillati</taxon>
        <taxon>Bacillota</taxon>
        <taxon>Bacilli</taxon>
        <taxon>Bacillales</taxon>
        <taxon>Bacillaceae</taxon>
        <taxon>Sediminibacillus</taxon>
    </lineage>
</organism>
<dbReference type="AlphaFoldDB" id="A0A1G8X1H2"/>
<dbReference type="OrthoDB" id="2068061at2"/>